<dbReference type="AlphaFoldDB" id="A0A830CB88"/>
<protein>
    <recommendedName>
        <fullName evidence="2">Phospholipase A1</fullName>
        <ecNumber evidence="2">3.1.1.-</ecNumber>
    </recommendedName>
</protein>
<keyword evidence="2" id="KW-0443">Lipid metabolism</keyword>
<evidence type="ECO:0000313" key="4">
    <source>
        <dbReference type="Proteomes" id="UP000653305"/>
    </source>
</evidence>
<dbReference type="Gene3D" id="3.40.50.1820">
    <property type="entry name" value="alpha/beta hydrolase"/>
    <property type="match status" value="1"/>
</dbReference>
<name>A0A830CB88_9LAMI</name>
<comment type="caution">
    <text evidence="3">The sequence shown here is derived from an EMBL/GenBank/DDBJ whole genome shotgun (WGS) entry which is preliminary data.</text>
</comment>
<keyword evidence="1 2" id="KW-0378">Hydrolase</keyword>
<organism evidence="3 4">
    <name type="scientific">Phtheirospermum japonicum</name>
    <dbReference type="NCBI Taxonomy" id="374723"/>
    <lineage>
        <taxon>Eukaryota</taxon>
        <taxon>Viridiplantae</taxon>
        <taxon>Streptophyta</taxon>
        <taxon>Embryophyta</taxon>
        <taxon>Tracheophyta</taxon>
        <taxon>Spermatophyta</taxon>
        <taxon>Magnoliopsida</taxon>
        <taxon>eudicotyledons</taxon>
        <taxon>Gunneridae</taxon>
        <taxon>Pentapetalae</taxon>
        <taxon>asterids</taxon>
        <taxon>lamiids</taxon>
        <taxon>Lamiales</taxon>
        <taxon>Orobanchaceae</taxon>
        <taxon>Orobanchaceae incertae sedis</taxon>
        <taxon>Phtheirospermum</taxon>
    </lineage>
</organism>
<dbReference type="Proteomes" id="UP000653305">
    <property type="component" value="Unassembled WGS sequence"/>
</dbReference>
<dbReference type="EMBL" id="BMAC01000344">
    <property type="protein sequence ID" value="GFP94298.1"/>
    <property type="molecule type" value="Genomic_DNA"/>
</dbReference>
<dbReference type="EC" id="3.1.1.-" evidence="2"/>
<dbReference type="PANTHER" id="PTHR31828">
    <property type="entry name" value="PHOSPHOLIPASE A1-IIGAMMA"/>
    <property type="match status" value="1"/>
</dbReference>
<dbReference type="PANTHER" id="PTHR31828:SF1">
    <property type="entry name" value="PHOSPHOLIPASE A1-IIGAMMA"/>
    <property type="match status" value="1"/>
</dbReference>
<sequence>MDGYHGKDKEFRLVSGTDIALVSKSCDFLKSEYGVPLFWWKDEHKGMTRTSDGRWVLPEIEAHPADTAHHFEQVIRYARERLDLF</sequence>
<dbReference type="GO" id="GO:0016042">
    <property type="term" value="P:lipid catabolic process"/>
    <property type="evidence" value="ECO:0007669"/>
    <property type="project" value="UniProtKB-UniRule"/>
</dbReference>
<evidence type="ECO:0000256" key="1">
    <source>
        <dbReference type="ARBA" id="ARBA00022801"/>
    </source>
</evidence>
<comment type="function">
    <text evidence="2">Acylhydrolase that catalyzes the hydrolysis of phospholipids at the sn-1 position.</text>
</comment>
<dbReference type="InterPro" id="IPR029058">
    <property type="entry name" value="AB_hydrolase_fold"/>
</dbReference>
<dbReference type="GO" id="GO:0008970">
    <property type="term" value="F:phospholipase A1 activity"/>
    <property type="evidence" value="ECO:0007669"/>
    <property type="project" value="UniProtKB-UniRule"/>
</dbReference>
<keyword evidence="2" id="KW-0442">Lipid degradation</keyword>
<accession>A0A830CB88</accession>
<proteinExistence type="inferred from homology"/>
<reference evidence="3" key="1">
    <citation type="submission" date="2020-07" db="EMBL/GenBank/DDBJ databases">
        <title>Ethylene signaling mediates host invasion by parasitic plants.</title>
        <authorList>
            <person name="Yoshida S."/>
        </authorList>
    </citation>
    <scope>NUCLEOTIDE SEQUENCE</scope>
    <source>
        <strain evidence="3">Okayama</strain>
    </source>
</reference>
<gene>
    <name evidence="3" type="ORF">PHJA_001574300</name>
</gene>
<evidence type="ECO:0000313" key="3">
    <source>
        <dbReference type="EMBL" id="GFP94298.1"/>
    </source>
</evidence>
<dbReference type="InterPro" id="IPR033556">
    <property type="entry name" value="PLA"/>
</dbReference>
<keyword evidence="4" id="KW-1185">Reference proteome</keyword>
<comment type="similarity">
    <text evidence="2">Belongs to the AB hydrolase superfamily. Lipase family.</text>
</comment>
<evidence type="ECO:0000256" key="2">
    <source>
        <dbReference type="RuleBase" id="RU367093"/>
    </source>
</evidence>